<comment type="caution">
    <text evidence="2">The sequence shown here is derived from an EMBL/GenBank/DDBJ whole genome shotgun (WGS) entry which is preliminary data.</text>
</comment>
<evidence type="ECO:0000256" key="1">
    <source>
        <dbReference type="SAM" id="Phobius"/>
    </source>
</evidence>
<organism evidence="2 3">
    <name type="scientific">Phycomyces blakesleeanus</name>
    <dbReference type="NCBI Taxonomy" id="4837"/>
    <lineage>
        <taxon>Eukaryota</taxon>
        <taxon>Fungi</taxon>
        <taxon>Fungi incertae sedis</taxon>
        <taxon>Mucoromycota</taxon>
        <taxon>Mucoromycotina</taxon>
        <taxon>Mucoromycetes</taxon>
        <taxon>Mucorales</taxon>
        <taxon>Phycomycetaceae</taxon>
        <taxon>Phycomyces</taxon>
    </lineage>
</organism>
<keyword evidence="1" id="KW-0472">Membrane</keyword>
<proteinExistence type="predicted"/>
<keyword evidence="1" id="KW-1133">Transmembrane helix</keyword>
<evidence type="ECO:0000313" key="2">
    <source>
        <dbReference type="EMBL" id="KAL0084465.1"/>
    </source>
</evidence>
<protein>
    <submittedName>
        <fullName evidence="2">Uncharacterized protein</fullName>
    </submittedName>
</protein>
<evidence type="ECO:0000313" key="3">
    <source>
        <dbReference type="Proteomes" id="UP001448207"/>
    </source>
</evidence>
<feature type="transmembrane region" description="Helical" evidence="1">
    <location>
        <begin position="7"/>
        <end position="24"/>
    </location>
</feature>
<reference evidence="2 3" key="1">
    <citation type="submission" date="2024-04" db="EMBL/GenBank/DDBJ databases">
        <title>Symmetric and asymmetric DNA N6-adenine methylation regulates different biological responses in Mucorales.</title>
        <authorList>
            <consortium name="Lawrence Berkeley National Laboratory"/>
            <person name="Lax C."/>
            <person name="Mondo S.J."/>
            <person name="Osorio-Concepcion M."/>
            <person name="Muszewska A."/>
            <person name="Corrochano-Luque M."/>
            <person name="Gutierrez G."/>
            <person name="Riley R."/>
            <person name="Lipzen A."/>
            <person name="Guo J."/>
            <person name="Hundley H."/>
            <person name="Amirebrahimi M."/>
            <person name="Ng V."/>
            <person name="Lorenzo-Gutierrez D."/>
            <person name="Binder U."/>
            <person name="Yang J."/>
            <person name="Song Y."/>
            <person name="Canovas D."/>
            <person name="Navarro E."/>
            <person name="Freitag M."/>
            <person name="Gabaldon T."/>
            <person name="Grigoriev I.V."/>
            <person name="Corrochano L.M."/>
            <person name="Nicolas F.E."/>
            <person name="Garre V."/>
        </authorList>
    </citation>
    <scope>NUCLEOTIDE SEQUENCE [LARGE SCALE GENOMIC DNA]</scope>
    <source>
        <strain evidence="2 3">L51</strain>
    </source>
</reference>
<dbReference type="EMBL" id="JBCLYO010000012">
    <property type="protein sequence ID" value="KAL0084465.1"/>
    <property type="molecule type" value="Genomic_DNA"/>
</dbReference>
<sequence>MCPFFSIFFFCFQYISSSFHIYSFLSFDKITIITIIIILILITATTIIPNS</sequence>
<gene>
    <name evidence="2" type="ORF">J3Q64DRAFT_1747760</name>
</gene>
<feature type="transmembrane region" description="Helical" evidence="1">
    <location>
        <begin position="30"/>
        <end position="48"/>
    </location>
</feature>
<dbReference type="Proteomes" id="UP001448207">
    <property type="component" value="Unassembled WGS sequence"/>
</dbReference>
<keyword evidence="1" id="KW-0812">Transmembrane</keyword>
<keyword evidence="3" id="KW-1185">Reference proteome</keyword>
<name>A0ABR3AXL7_PHYBL</name>
<accession>A0ABR3AXL7</accession>